<keyword evidence="5 7" id="KW-1133">Transmembrane helix</keyword>
<keyword evidence="9" id="KW-1185">Reference proteome</keyword>
<dbReference type="Pfam" id="PF02322">
    <property type="entry name" value="Cyt_bd_oxida_II"/>
    <property type="match status" value="1"/>
</dbReference>
<evidence type="ECO:0000256" key="5">
    <source>
        <dbReference type="ARBA" id="ARBA00022989"/>
    </source>
</evidence>
<comment type="subcellular location">
    <subcellularLocation>
        <location evidence="1">Cell membrane</location>
        <topology evidence="1">Multi-pass membrane protein</topology>
    </subcellularLocation>
</comment>
<evidence type="ECO:0000256" key="3">
    <source>
        <dbReference type="ARBA" id="ARBA00022475"/>
    </source>
</evidence>
<sequence>ALTEPRVAARWFAWPANLWLDLFPLAATGVAILLLRSLWDRHDRRPFLLAVALFLLGYAGLVISLWPDVVPYHASIWQAAADEATLRFALLGIVVVLPLVLAYTAHAYRVFRGKTVPDAHGGDAAAHGHAGRRTAALGTDLHLS</sequence>
<feature type="transmembrane region" description="Helical" evidence="7">
    <location>
        <begin position="86"/>
        <end position="105"/>
    </location>
</feature>
<dbReference type="GO" id="GO:0016682">
    <property type="term" value="F:oxidoreductase activity, acting on diphenols and related substances as donors, oxygen as acceptor"/>
    <property type="evidence" value="ECO:0007669"/>
    <property type="project" value="TreeGrafter"/>
</dbReference>
<evidence type="ECO:0000256" key="4">
    <source>
        <dbReference type="ARBA" id="ARBA00022692"/>
    </source>
</evidence>
<dbReference type="PANTHER" id="PTHR43141">
    <property type="entry name" value="CYTOCHROME BD2 SUBUNIT II"/>
    <property type="match status" value="1"/>
</dbReference>
<evidence type="ECO:0000313" key="8">
    <source>
        <dbReference type="EMBL" id="TGD91812.1"/>
    </source>
</evidence>
<gene>
    <name evidence="8" type="ORF">EU555_35470</name>
</gene>
<dbReference type="GO" id="GO:0009055">
    <property type="term" value="F:electron transfer activity"/>
    <property type="evidence" value="ECO:0007669"/>
    <property type="project" value="TreeGrafter"/>
</dbReference>
<feature type="transmembrane region" description="Helical" evidence="7">
    <location>
        <begin position="12"/>
        <end position="35"/>
    </location>
</feature>
<reference evidence="8 9" key="1">
    <citation type="submission" date="2019-04" db="EMBL/GenBank/DDBJ databases">
        <authorList>
            <person name="Feng G."/>
            <person name="Zhu H."/>
        </authorList>
    </citation>
    <scope>NUCLEOTIDE SEQUENCE [LARGE SCALE GENOMIC DNA]</scope>
    <source>
        <strain evidence="8 9">6HR-1</strain>
    </source>
</reference>
<comment type="caution">
    <text evidence="8">The sequence shown here is derived from an EMBL/GenBank/DDBJ whole genome shotgun (WGS) entry which is preliminary data.</text>
</comment>
<accession>A0A4Z0NCI5</accession>
<dbReference type="GO" id="GO:0070069">
    <property type="term" value="C:cytochrome complex"/>
    <property type="evidence" value="ECO:0007669"/>
    <property type="project" value="TreeGrafter"/>
</dbReference>
<evidence type="ECO:0000313" key="9">
    <source>
        <dbReference type="Proteomes" id="UP000297535"/>
    </source>
</evidence>
<feature type="non-terminal residue" evidence="8">
    <location>
        <position position="1"/>
    </location>
</feature>
<proteinExistence type="inferred from homology"/>
<protein>
    <recommendedName>
        <fullName evidence="10">Ubiquinol oxidase subunit II</fullName>
    </recommendedName>
</protein>
<evidence type="ECO:0000256" key="1">
    <source>
        <dbReference type="ARBA" id="ARBA00004651"/>
    </source>
</evidence>
<dbReference type="EMBL" id="SRLB01000071">
    <property type="protein sequence ID" value="TGD91812.1"/>
    <property type="molecule type" value="Genomic_DNA"/>
</dbReference>
<dbReference type="Proteomes" id="UP000297535">
    <property type="component" value="Unassembled WGS sequence"/>
</dbReference>
<evidence type="ECO:0000256" key="6">
    <source>
        <dbReference type="ARBA" id="ARBA00023136"/>
    </source>
</evidence>
<comment type="similarity">
    <text evidence="2">Belongs to the cytochrome ubiquinol oxidase subunit 2 family.</text>
</comment>
<evidence type="ECO:0000256" key="2">
    <source>
        <dbReference type="ARBA" id="ARBA00007543"/>
    </source>
</evidence>
<keyword evidence="3" id="KW-1003">Cell membrane</keyword>
<dbReference type="PANTHER" id="PTHR43141:SF4">
    <property type="entry name" value="CYTOCHROME BD2 SUBUNIT II"/>
    <property type="match status" value="1"/>
</dbReference>
<dbReference type="AlphaFoldDB" id="A0A4Z0NCI5"/>
<name>A0A4Z0NCI5_9HYPH</name>
<dbReference type="GO" id="GO:0019646">
    <property type="term" value="P:aerobic electron transport chain"/>
    <property type="evidence" value="ECO:0007669"/>
    <property type="project" value="TreeGrafter"/>
</dbReference>
<feature type="transmembrane region" description="Helical" evidence="7">
    <location>
        <begin position="47"/>
        <end position="66"/>
    </location>
</feature>
<dbReference type="InterPro" id="IPR003317">
    <property type="entry name" value="Cyt-d_oxidase_su2"/>
</dbReference>
<evidence type="ECO:0000256" key="7">
    <source>
        <dbReference type="SAM" id="Phobius"/>
    </source>
</evidence>
<evidence type="ECO:0008006" key="10">
    <source>
        <dbReference type="Google" id="ProtNLM"/>
    </source>
</evidence>
<keyword evidence="4 7" id="KW-0812">Transmembrane</keyword>
<organism evidence="8 9">
    <name type="scientific">Methylobacterium nonmethylotrophicum</name>
    <dbReference type="NCBI Taxonomy" id="1141884"/>
    <lineage>
        <taxon>Bacteria</taxon>
        <taxon>Pseudomonadati</taxon>
        <taxon>Pseudomonadota</taxon>
        <taxon>Alphaproteobacteria</taxon>
        <taxon>Hyphomicrobiales</taxon>
        <taxon>Methylobacteriaceae</taxon>
        <taxon>Methylobacterium</taxon>
    </lineage>
</organism>
<dbReference type="GO" id="GO:0005886">
    <property type="term" value="C:plasma membrane"/>
    <property type="evidence" value="ECO:0007669"/>
    <property type="project" value="UniProtKB-SubCell"/>
</dbReference>
<dbReference type="RefSeq" id="WP_205821060.1">
    <property type="nucleotide sequence ID" value="NZ_SRLB01000071.1"/>
</dbReference>
<keyword evidence="6 7" id="KW-0472">Membrane</keyword>